<evidence type="ECO:0000256" key="2">
    <source>
        <dbReference type="ARBA" id="ARBA00022475"/>
    </source>
</evidence>
<reference evidence="7 8" key="1">
    <citation type="submission" date="2024-06" db="EMBL/GenBank/DDBJ databases">
        <title>Sorghum-associated microbial communities from plants grown in Nebraska, USA.</title>
        <authorList>
            <person name="Schachtman D."/>
        </authorList>
    </citation>
    <scope>NUCLEOTIDE SEQUENCE [LARGE SCALE GENOMIC DNA]</scope>
    <source>
        <strain evidence="7 8">2709</strain>
    </source>
</reference>
<proteinExistence type="predicted"/>
<evidence type="ECO:0000256" key="5">
    <source>
        <dbReference type="ARBA" id="ARBA00023136"/>
    </source>
</evidence>
<accession>A0ABV2QAT9</accession>
<dbReference type="PANTHER" id="PTHR30482">
    <property type="entry name" value="HIGH-AFFINITY BRANCHED-CHAIN AMINO ACID TRANSPORT SYSTEM PERMEASE"/>
    <property type="match status" value="1"/>
</dbReference>
<keyword evidence="3 6" id="KW-0812">Transmembrane</keyword>
<evidence type="ECO:0000313" key="7">
    <source>
        <dbReference type="EMBL" id="MET4578156.1"/>
    </source>
</evidence>
<evidence type="ECO:0000256" key="3">
    <source>
        <dbReference type="ARBA" id="ARBA00022692"/>
    </source>
</evidence>
<organism evidence="7 8">
    <name type="scientific">Ottowia thiooxydans</name>
    <dbReference type="NCBI Taxonomy" id="219182"/>
    <lineage>
        <taxon>Bacteria</taxon>
        <taxon>Pseudomonadati</taxon>
        <taxon>Pseudomonadota</taxon>
        <taxon>Betaproteobacteria</taxon>
        <taxon>Burkholderiales</taxon>
        <taxon>Comamonadaceae</taxon>
        <taxon>Ottowia</taxon>
    </lineage>
</organism>
<feature type="transmembrane region" description="Helical" evidence="6">
    <location>
        <begin position="30"/>
        <end position="51"/>
    </location>
</feature>
<evidence type="ECO:0000256" key="6">
    <source>
        <dbReference type="SAM" id="Phobius"/>
    </source>
</evidence>
<keyword evidence="5 6" id="KW-0472">Membrane</keyword>
<dbReference type="EMBL" id="JBEPSH010000006">
    <property type="protein sequence ID" value="MET4578156.1"/>
    <property type="molecule type" value="Genomic_DNA"/>
</dbReference>
<feature type="transmembrane region" description="Helical" evidence="6">
    <location>
        <begin position="155"/>
        <end position="174"/>
    </location>
</feature>
<keyword evidence="8" id="KW-1185">Reference proteome</keyword>
<dbReference type="Proteomes" id="UP001549320">
    <property type="component" value="Unassembled WGS sequence"/>
</dbReference>
<evidence type="ECO:0000313" key="8">
    <source>
        <dbReference type="Proteomes" id="UP001549320"/>
    </source>
</evidence>
<evidence type="ECO:0000256" key="4">
    <source>
        <dbReference type="ARBA" id="ARBA00022989"/>
    </source>
</evidence>
<sequence>MNQRLPLILTALALIALPFALPNNFMLDIAIRIGLAAIAVIGLNLLMGFAGQISIGHAAFVAIGAYGSAIVATRFGWPPLLSIPVSAVGAAIVAWLIAKPILRLKGHSLTMATLGLGVIVNIVLINEVDWTGGPDGMPVPPLAFGSFALVKLGHWYILVAALLFVAIVLSLNLFGSPAGRALRGLHGSEYAARVVGVDVSAFKVRVFIASAVFATVSGSLTGHYLAFISPSIASFAHSVELATMVVLGGMSSTFGAVLGAALLTMLPQLVGGLHGYEAIVFGLVLMLTMMFMPKGLVPSIALRLKKNKGK</sequence>
<feature type="transmembrane region" description="Helical" evidence="6">
    <location>
        <begin position="278"/>
        <end position="302"/>
    </location>
</feature>
<feature type="transmembrane region" description="Helical" evidence="6">
    <location>
        <begin position="109"/>
        <end position="128"/>
    </location>
</feature>
<dbReference type="InterPro" id="IPR043428">
    <property type="entry name" value="LivM-like"/>
</dbReference>
<dbReference type="RefSeq" id="WP_354445164.1">
    <property type="nucleotide sequence ID" value="NZ_JBEPSH010000006.1"/>
</dbReference>
<feature type="transmembrane region" description="Helical" evidence="6">
    <location>
        <begin position="83"/>
        <end position="102"/>
    </location>
</feature>
<keyword evidence="4 6" id="KW-1133">Transmembrane helix</keyword>
<dbReference type="PANTHER" id="PTHR30482:SF18">
    <property type="entry name" value="BRANCHED AMINO ACID TRANSPORT SYSTEM PERMEASE"/>
    <property type="match status" value="1"/>
</dbReference>
<keyword evidence="2" id="KW-1003">Cell membrane</keyword>
<name>A0ABV2QAT9_9BURK</name>
<evidence type="ECO:0000256" key="1">
    <source>
        <dbReference type="ARBA" id="ARBA00004651"/>
    </source>
</evidence>
<gene>
    <name evidence="7" type="ORF">ABIE13_003272</name>
</gene>
<comment type="subcellular location">
    <subcellularLocation>
        <location evidence="1">Cell membrane</location>
        <topology evidence="1">Multi-pass membrane protein</topology>
    </subcellularLocation>
</comment>
<comment type="caution">
    <text evidence="7">The sequence shown here is derived from an EMBL/GenBank/DDBJ whole genome shotgun (WGS) entry which is preliminary data.</text>
</comment>
<feature type="transmembrane region" description="Helical" evidence="6">
    <location>
        <begin position="241"/>
        <end position="266"/>
    </location>
</feature>
<protein>
    <submittedName>
        <fullName evidence="7">Branched-chain amino acid transport system permease protein</fullName>
    </submittedName>
</protein>
<dbReference type="Pfam" id="PF02653">
    <property type="entry name" value="BPD_transp_2"/>
    <property type="match status" value="1"/>
</dbReference>
<dbReference type="CDD" id="cd06581">
    <property type="entry name" value="TM_PBP1_LivM_like"/>
    <property type="match status" value="1"/>
</dbReference>
<dbReference type="InterPro" id="IPR001851">
    <property type="entry name" value="ABC_transp_permease"/>
</dbReference>